<organism evidence="1 2">
    <name type="scientific">Chryseobacterium hagamense</name>
    <dbReference type="NCBI Taxonomy" id="395935"/>
    <lineage>
        <taxon>Bacteria</taxon>
        <taxon>Pseudomonadati</taxon>
        <taxon>Bacteroidota</taxon>
        <taxon>Flavobacteriia</taxon>
        <taxon>Flavobacteriales</taxon>
        <taxon>Weeksellaceae</taxon>
        <taxon>Chryseobacterium group</taxon>
        <taxon>Chryseobacterium</taxon>
    </lineage>
</organism>
<dbReference type="EMBL" id="BJYJ01000057">
    <property type="protein sequence ID" value="GEN78197.1"/>
    <property type="molecule type" value="Genomic_DNA"/>
</dbReference>
<comment type="caution">
    <text evidence="1">The sequence shown here is derived from an EMBL/GenBank/DDBJ whole genome shotgun (WGS) entry which is preliminary data.</text>
</comment>
<dbReference type="RefSeq" id="WP_228458473.1">
    <property type="nucleotide sequence ID" value="NZ_BJYJ01000057.1"/>
</dbReference>
<proteinExistence type="predicted"/>
<keyword evidence="2" id="KW-1185">Reference proteome</keyword>
<sequence>MGLFGKLFGKSQAGKKISGQPNFSNIQKTAEILDENIFWNIIDHSLKSTDNQTEQEAFLINDI</sequence>
<evidence type="ECO:0000313" key="2">
    <source>
        <dbReference type="Proteomes" id="UP000321863"/>
    </source>
</evidence>
<protein>
    <submittedName>
        <fullName evidence="1">Uncharacterized protein</fullName>
    </submittedName>
</protein>
<evidence type="ECO:0000313" key="1">
    <source>
        <dbReference type="EMBL" id="GEN78197.1"/>
    </source>
</evidence>
<accession>A0A511YSM0</accession>
<gene>
    <name evidence="1" type="ORF">CHA01nite_39370</name>
</gene>
<reference evidence="1 2" key="1">
    <citation type="submission" date="2019-07" db="EMBL/GenBank/DDBJ databases">
        <title>Whole genome shotgun sequence of Chryseobacterium hagamense NBRC 105253.</title>
        <authorList>
            <person name="Hosoyama A."/>
            <person name="Uohara A."/>
            <person name="Ohji S."/>
            <person name="Ichikawa N."/>
        </authorList>
    </citation>
    <scope>NUCLEOTIDE SEQUENCE [LARGE SCALE GENOMIC DNA]</scope>
    <source>
        <strain evidence="1 2">NBRC 105253</strain>
    </source>
</reference>
<dbReference type="AlphaFoldDB" id="A0A511YSM0"/>
<dbReference type="Proteomes" id="UP000321863">
    <property type="component" value="Unassembled WGS sequence"/>
</dbReference>
<name>A0A511YSM0_9FLAO</name>